<evidence type="ECO:0008006" key="3">
    <source>
        <dbReference type="Google" id="ProtNLM"/>
    </source>
</evidence>
<evidence type="ECO:0000313" key="2">
    <source>
        <dbReference type="Proteomes" id="UP001499947"/>
    </source>
</evidence>
<comment type="caution">
    <text evidence="1">The sequence shown here is derived from an EMBL/GenBank/DDBJ whole genome shotgun (WGS) entry which is preliminary data.</text>
</comment>
<keyword evidence="2" id="KW-1185">Reference proteome</keyword>
<dbReference type="Proteomes" id="UP001499947">
    <property type="component" value="Unassembled WGS sequence"/>
</dbReference>
<reference evidence="1 2" key="1">
    <citation type="journal article" date="2019" name="Int. J. Syst. Evol. Microbiol.">
        <title>The Global Catalogue of Microorganisms (GCM) 10K type strain sequencing project: providing services to taxonomists for standard genome sequencing and annotation.</title>
        <authorList>
            <consortium name="The Broad Institute Genomics Platform"/>
            <consortium name="The Broad Institute Genome Sequencing Center for Infectious Disease"/>
            <person name="Wu L."/>
            <person name="Ma J."/>
        </authorList>
    </citation>
    <scope>NUCLEOTIDE SEQUENCE [LARGE SCALE GENOMIC DNA]</scope>
    <source>
        <strain evidence="1 2">JCM 13244</strain>
    </source>
</reference>
<organism evidence="1 2">
    <name type="scientific">Streptomyces yatensis</name>
    <dbReference type="NCBI Taxonomy" id="155177"/>
    <lineage>
        <taxon>Bacteria</taxon>
        <taxon>Bacillati</taxon>
        <taxon>Actinomycetota</taxon>
        <taxon>Actinomycetes</taxon>
        <taxon>Kitasatosporales</taxon>
        <taxon>Streptomycetaceae</taxon>
        <taxon>Streptomyces</taxon>
        <taxon>Streptomyces violaceusniger group</taxon>
    </lineage>
</organism>
<accession>A0ABN2HJH2</accession>
<dbReference type="EMBL" id="BAAALR010000041">
    <property type="protein sequence ID" value="GAA1689016.1"/>
    <property type="molecule type" value="Genomic_DNA"/>
</dbReference>
<sequence>MRIASILGGVRQSLIDSTGGSSSPLEGTYATGWYPAGDDARWNPMKKVINKYAFDDNRIDPADPGTQTTWIGYTVLRSVLMSLHADDISARTVRNALDNGHAVNTGGLTPTLRWGYDDTLHVPNYSRIVNADVTYQMVRDGRLVAVRKGFVNVSKILERYHPAD</sequence>
<gene>
    <name evidence="1" type="ORF">GCM10009680_30630</name>
</gene>
<protein>
    <recommendedName>
        <fullName evidence="3">Leucine-binding protein domain-containing protein</fullName>
    </recommendedName>
</protein>
<proteinExistence type="predicted"/>
<evidence type="ECO:0000313" key="1">
    <source>
        <dbReference type="EMBL" id="GAA1689016.1"/>
    </source>
</evidence>
<name>A0ABN2HJH2_9ACTN</name>